<evidence type="ECO:0000313" key="1">
    <source>
        <dbReference type="EMBL" id="CCF40022.1"/>
    </source>
</evidence>
<feature type="non-terminal residue" evidence="1">
    <location>
        <position position="1"/>
    </location>
</feature>
<dbReference type="EMBL" id="CACQ02003827">
    <property type="protein sequence ID" value="CCF40022.1"/>
    <property type="molecule type" value="Genomic_DNA"/>
</dbReference>
<name>H1VIG9_COLHI</name>
<proteinExistence type="predicted"/>
<protein>
    <submittedName>
        <fullName evidence="1">Uncharacterized protein</fullName>
    </submittedName>
</protein>
<reference evidence="2" key="1">
    <citation type="journal article" date="2012" name="Nat. Genet.">
        <title>Lifestyle transitions in plant pathogenic Colletotrichum fungi deciphered by genome and transcriptome analyses.</title>
        <authorList>
            <person name="O'Connell R.J."/>
            <person name="Thon M.R."/>
            <person name="Hacquard S."/>
            <person name="Amyotte S.G."/>
            <person name="Kleemann J."/>
            <person name="Torres M.F."/>
            <person name="Damm U."/>
            <person name="Buiate E.A."/>
            <person name="Epstein L."/>
            <person name="Alkan N."/>
            <person name="Altmueller J."/>
            <person name="Alvarado-Balderrama L."/>
            <person name="Bauser C.A."/>
            <person name="Becker C."/>
            <person name="Birren B.W."/>
            <person name="Chen Z."/>
            <person name="Choi J."/>
            <person name="Crouch J.A."/>
            <person name="Duvick J.P."/>
            <person name="Farman M.A."/>
            <person name="Gan P."/>
            <person name="Heiman D."/>
            <person name="Henrissat B."/>
            <person name="Howard R.J."/>
            <person name="Kabbage M."/>
            <person name="Koch C."/>
            <person name="Kracher B."/>
            <person name="Kubo Y."/>
            <person name="Law A.D."/>
            <person name="Lebrun M.-H."/>
            <person name="Lee Y.-H."/>
            <person name="Miyara I."/>
            <person name="Moore N."/>
            <person name="Neumann U."/>
            <person name="Nordstroem K."/>
            <person name="Panaccione D.G."/>
            <person name="Panstruga R."/>
            <person name="Place M."/>
            <person name="Proctor R.H."/>
            <person name="Prusky D."/>
            <person name="Rech G."/>
            <person name="Reinhardt R."/>
            <person name="Rollins J.A."/>
            <person name="Rounsley S."/>
            <person name="Schardl C.L."/>
            <person name="Schwartz D.C."/>
            <person name="Shenoy N."/>
            <person name="Shirasu K."/>
            <person name="Sikhakolli U.R."/>
            <person name="Stueber K."/>
            <person name="Sukno S.A."/>
            <person name="Sweigard J.A."/>
            <person name="Takano Y."/>
            <person name="Takahara H."/>
            <person name="Trail F."/>
            <person name="van der Does H.C."/>
            <person name="Voll L.M."/>
            <person name="Will I."/>
            <person name="Young S."/>
            <person name="Zeng Q."/>
            <person name="Zhang J."/>
            <person name="Zhou S."/>
            <person name="Dickman M.B."/>
            <person name="Schulze-Lefert P."/>
            <person name="Ver Loren van Themaat E."/>
            <person name="Ma L.-J."/>
            <person name="Vaillancourt L.J."/>
        </authorList>
    </citation>
    <scope>NUCLEOTIDE SEQUENCE [LARGE SCALE GENOMIC DNA]</scope>
    <source>
        <strain evidence="2">IMI 349063</strain>
    </source>
</reference>
<organism evidence="1 2">
    <name type="scientific">Colletotrichum higginsianum (strain IMI 349063)</name>
    <name type="common">Crucifer anthracnose fungus</name>
    <dbReference type="NCBI Taxonomy" id="759273"/>
    <lineage>
        <taxon>Eukaryota</taxon>
        <taxon>Fungi</taxon>
        <taxon>Dikarya</taxon>
        <taxon>Ascomycota</taxon>
        <taxon>Pezizomycotina</taxon>
        <taxon>Sordariomycetes</taxon>
        <taxon>Hypocreomycetidae</taxon>
        <taxon>Glomerellales</taxon>
        <taxon>Glomerellaceae</taxon>
        <taxon>Colletotrichum</taxon>
        <taxon>Colletotrichum destructivum species complex</taxon>
    </lineage>
</organism>
<dbReference type="Proteomes" id="UP000007174">
    <property type="component" value="Unassembled WGS sequence"/>
</dbReference>
<gene>
    <name evidence="1" type="ORF">CH063_10701</name>
</gene>
<accession>H1VIG9</accession>
<evidence type="ECO:0000313" key="2">
    <source>
        <dbReference type="Proteomes" id="UP000007174"/>
    </source>
</evidence>
<dbReference type="AlphaFoldDB" id="H1VIG9"/>
<sequence length="81" mass="8779">TGRRRGVASNPQLSAPTLIWLSACQRLASNRKALWLTPRRRLSTSPSPSNFGVVSRRILAVGLSLADQNGGLELIRKVATL</sequence>
<dbReference type="HOGENOM" id="CLU_2580226_0_0_1"/>